<organism evidence="2 3">
    <name type="scientific">Tagetes erecta</name>
    <name type="common">African marigold</name>
    <dbReference type="NCBI Taxonomy" id="13708"/>
    <lineage>
        <taxon>Eukaryota</taxon>
        <taxon>Viridiplantae</taxon>
        <taxon>Streptophyta</taxon>
        <taxon>Embryophyta</taxon>
        <taxon>Tracheophyta</taxon>
        <taxon>Spermatophyta</taxon>
        <taxon>Magnoliopsida</taxon>
        <taxon>eudicotyledons</taxon>
        <taxon>Gunneridae</taxon>
        <taxon>Pentapetalae</taxon>
        <taxon>asterids</taxon>
        <taxon>campanulids</taxon>
        <taxon>Asterales</taxon>
        <taxon>Asteraceae</taxon>
        <taxon>Asteroideae</taxon>
        <taxon>Heliantheae alliance</taxon>
        <taxon>Tageteae</taxon>
        <taxon>Tagetes</taxon>
    </lineage>
</organism>
<evidence type="ECO:0000313" key="2">
    <source>
        <dbReference type="EMBL" id="KAK1407621.1"/>
    </source>
</evidence>
<accession>A0AAD8JRZ8</accession>
<reference evidence="2" key="1">
    <citation type="journal article" date="2023" name="bioRxiv">
        <title>Improved chromosome-level genome assembly for marigold (Tagetes erecta).</title>
        <authorList>
            <person name="Jiang F."/>
            <person name="Yuan L."/>
            <person name="Wang S."/>
            <person name="Wang H."/>
            <person name="Xu D."/>
            <person name="Wang A."/>
            <person name="Fan W."/>
        </authorList>
    </citation>
    <scope>NUCLEOTIDE SEQUENCE</scope>
    <source>
        <strain evidence="2">WSJ</strain>
        <tissue evidence="2">Leaf</tissue>
    </source>
</reference>
<comment type="caution">
    <text evidence="2">The sequence shown here is derived from an EMBL/GenBank/DDBJ whole genome shotgun (WGS) entry which is preliminary data.</text>
</comment>
<dbReference type="AlphaFoldDB" id="A0AAD8JRZ8"/>
<feature type="region of interest" description="Disordered" evidence="1">
    <location>
        <begin position="1"/>
        <end position="35"/>
    </location>
</feature>
<sequence length="70" mass="8018">MIHKGQASREEAKSKDNASHVTGTKRKVKKESDKRLKVEVKRDIGKKLKVENQMVIMLVNNTINNLTFII</sequence>
<name>A0AAD8JRZ8_TARER</name>
<dbReference type="Proteomes" id="UP001229421">
    <property type="component" value="Unassembled WGS sequence"/>
</dbReference>
<keyword evidence="3" id="KW-1185">Reference proteome</keyword>
<gene>
    <name evidence="2" type="ORF">QVD17_39241</name>
</gene>
<feature type="compositionally biased region" description="Basic and acidic residues" evidence="1">
    <location>
        <begin position="7"/>
        <end position="18"/>
    </location>
</feature>
<protein>
    <submittedName>
        <fullName evidence="2">Uncharacterized protein</fullName>
    </submittedName>
</protein>
<dbReference type="EMBL" id="JAUHHV010000011">
    <property type="protein sequence ID" value="KAK1407621.1"/>
    <property type="molecule type" value="Genomic_DNA"/>
</dbReference>
<proteinExistence type="predicted"/>
<evidence type="ECO:0000313" key="3">
    <source>
        <dbReference type="Proteomes" id="UP001229421"/>
    </source>
</evidence>
<evidence type="ECO:0000256" key="1">
    <source>
        <dbReference type="SAM" id="MobiDB-lite"/>
    </source>
</evidence>